<name>A0A7Y9IAH4_9ACTN</name>
<feature type="compositionally biased region" description="Low complexity" evidence="1">
    <location>
        <begin position="74"/>
        <end position="85"/>
    </location>
</feature>
<evidence type="ECO:0008006" key="5">
    <source>
        <dbReference type="Google" id="ProtNLM"/>
    </source>
</evidence>
<evidence type="ECO:0000256" key="2">
    <source>
        <dbReference type="SAM" id="Phobius"/>
    </source>
</evidence>
<dbReference type="AlphaFoldDB" id="A0A7Y9IAH4"/>
<evidence type="ECO:0000256" key="1">
    <source>
        <dbReference type="SAM" id="MobiDB-lite"/>
    </source>
</evidence>
<organism evidence="3 4">
    <name type="scientific">Microlunatus parietis</name>
    <dbReference type="NCBI Taxonomy" id="682979"/>
    <lineage>
        <taxon>Bacteria</taxon>
        <taxon>Bacillati</taxon>
        <taxon>Actinomycetota</taxon>
        <taxon>Actinomycetes</taxon>
        <taxon>Propionibacteriales</taxon>
        <taxon>Propionibacteriaceae</taxon>
        <taxon>Microlunatus</taxon>
    </lineage>
</organism>
<comment type="caution">
    <text evidence="3">The sequence shown here is derived from an EMBL/GenBank/DDBJ whole genome shotgun (WGS) entry which is preliminary data.</text>
</comment>
<evidence type="ECO:0000313" key="3">
    <source>
        <dbReference type="EMBL" id="NYE73132.1"/>
    </source>
</evidence>
<keyword evidence="2" id="KW-0472">Membrane</keyword>
<reference evidence="3 4" key="1">
    <citation type="submission" date="2020-07" db="EMBL/GenBank/DDBJ databases">
        <title>Sequencing the genomes of 1000 actinobacteria strains.</title>
        <authorList>
            <person name="Klenk H.-P."/>
        </authorList>
    </citation>
    <scope>NUCLEOTIDE SEQUENCE [LARGE SCALE GENOMIC DNA]</scope>
    <source>
        <strain evidence="3 4">DSM 22083</strain>
    </source>
</reference>
<feature type="region of interest" description="Disordered" evidence="1">
    <location>
        <begin position="44"/>
        <end position="118"/>
    </location>
</feature>
<dbReference type="RefSeq" id="WP_179754403.1">
    <property type="nucleotide sequence ID" value="NZ_JACCBU010000001.1"/>
</dbReference>
<keyword evidence="4" id="KW-1185">Reference proteome</keyword>
<protein>
    <recommendedName>
        <fullName evidence="5">Intracellular proteinase inhibitor</fullName>
    </recommendedName>
</protein>
<accession>A0A7Y9IAH4</accession>
<sequence length="243" mass="25794">MSGVLRPVGPEPARTYWIRRALVIGTVVALALIVILAVQTLTRPEPTSAVPPADSPTPSTGPEPSSTPEPKPSATPSSTPSGSATPKPPTSPAPSPSSSADPSAPSPTPTKPAEVAACEPDDLRVTLIGKRTVRARQDSTYDLSVINGGAAPCKITIDLDSFQFKITSGTDPIWSSDHCERSLKPVSKTLDSQESLPWKMTWDGERSREDCKISSETPRPGIYWATATVEGVEPVRWRMTVTG</sequence>
<keyword evidence="2" id="KW-0812">Transmembrane</keyword>
<gene>
    <name evidence="3" type="ORF">BKA15_004461</name>
</gene>
<keyword evidence="2" id="KW-1133">Transmembrane helix</keyword>
<dbReference type="EMBL" id="JACCBU010000001">
    <property type="protein sequence ID" value="NYE73132.1"/>
    <property type="molecule type" value="Genomic_DNA"/>
</dbReference>
<proteinExistence type="predicted"/>
<feature type="transmembrane region" description="Helical" evidence="2">
    <location>
        <begin position="21"/>
        <end position="41"/>
    </location>
</feature>
<evidence type="ECO:0000313" key="4">
    <source>
        <dbReference type="Proteomes" id="UP000569914"/>
    </source>
</evidence>
<dbReference type="Proteomes" id="UP000569914">
    <property type="component" value="Unassembled WGS sequence"/>
</dbReference>
<feature type="compositionally biased region" description="Pro residues" evidence="1">
    <location>
        <begin position="86"/>
        <end position="95"/>
    </location>
</feature>
<feature type="compositionally biased region" description="Pro residues" evidence="1">
    <location>
        <begin position="53"/>
        <end position="73"/>
    </location>
</feature>